<organism evidence="4 5">
    <name type="scientific">Zymoseptoria brevis</name>
    <dbReference type="NCBI Taxonomy" id="1047168"/>
    <lineage>
        <taxon>Eukaryota</taxon>
        <taxon>Fungi</taxon>
        <taxon>Dikarya</taxon>
        <taxon>Ascomycota</taxon>
        <taxon>Pezizomycotina</taxon>
        <taxon>Dothideomycetes</taxon>
        <taxon>Dothideomycetidae</taxon>
        <taxon>Mycosphaerellales</taxon>
        <taxon>Mycosphaerellaceae</taxon>
        <taxon>Zymoseptoria</taxon>
    </lineage>
</organism>
<dbReference type="STRING" id="1047168.A0A0F4GKA2"/>
<evidence type="ECO:0000259" key="3">
    <source>
        <dbReference type="Pfam" id="PF24564"/>
    </source>
</evidence>
<evidence type="ECO:0000313" key="4">
    <source>
        <dbReference type="EMBL" id="KJX97492.1"/>
    </source>
</evidence>
<evidence type="ECO:0000256" key="1">
    <source>
        <dbReference type="SAM" id="Coils"/>
    </source>
</evidence>
<dbReference type="EMBL" id="LAFY01000477">
    <property type="protein sequence ID" value="KJX97492.1"/>
    <property type="molecule type" value="Genomic_DNA"/>
</dbReference>
<proteinExistence type="predicted"/>
<feature type="region of interest" description="Disordered" evidence="2">
    <location>
        <begin position="1"/>
        <end position="109"/>
    </location>
</feature>
<feature type="compositionally biased region" description="Basic and acidic residues" evidence="2">
    <location>
        <begin position="77"/>
        <end position="101"/>
    </location>
</feature>
<dbReference type="Gene3D" id="3.40.50.300">
    <property type="entry name" value="P-loop containing nucleotide triphosphate hydrolases"/>
    <property type="match status" value="1"/>
</dbReference>
<evidence type="ECO:0000313" key="5">
    <source>
        <dbReference type="Proteomes" id="UP000033647"/>
    </source>
</evidence>
<comment type="caution">
    <text evidence="4">The sequence shown here is derived from an EMBL/GenBank/DDBJ whole genome shotgun (WGS) entry which is preliminary data.</text>
</comment>
<evidence type="ECO:0000256" key="2">
    <source>
        <dbReference type="SAM" id="MobiDB-lite"/>
    </source>
</evidence>
<gene>
    <name evidence="4" type="ORF">TI39_contig485g00010</name>
</gene>
<dbReference type="InterPro" id="IPR056024">
    <property type="entry name" value="DUF7605"/>
</dbReference>
<keyword evidence="1" id="KW-0175">Coiled coil</keyword>
<dbReference type="Proteomes" id="UP000033647">
    <property type="component" value="Unassembled WGS sequence"/>
</dbReference>
<accession>A0A0F4GKA2</accession>
<dbReference type="InterPro" id="IPR027417">
    <property type="entry name" value="P-loop_NTPase"/>
</dbReference>
<feature type="coiled-coil region" evidence="1">
    <location>
        <begin position="507"/>
        <end position="559"/>
    </location>
</feature>
<feature type="domain" description="DUF7605" evidence="3">
    <location>
        <begin position="713"/>
        <end position="873"/>
    </location>
</feature>
<dbReference type="OrthoDB" id="5427350at2759"/>
<sequence length="1007" mass="112196">MEETGSRDRSVESDSNIQVSRKRSLSESSTEVDRERSESPSLFVEEIQAVPQSRQDSAHAEQTAEGPHSSEEPQTSEEVKSTEEPQLKEEPSSSERNTDKHAPKRIATTSNAVAAPYSLDNVVLDEEGRVPGYNINAELLPLLAIFHPSFKLAEKDATTACDLVIHVFEELVAGGYKNDEVAVVCGDRGLAACRNPSEFYPEIGPVAVLGPAGSGKSSAINSMLSQKKAAFEHDGDDRGTYVPAEYCAPQQDQTTPYRLVAIYYSVDEIERSIVASFGDIRAMLVEPDEDSLDDSEDEVLKQKFDTAVGFFTDLLCSNKQFRTPSETHAHFEDRLENGDTEDEICGDLIDLVHQFLKSRPAYDDEQEVYDIQDENELHRMLKQVSRPTKVQGQQKPSPWPLLQKVVVHQAVPILTAGVVIADTPGFNDQNLIVAGNTMRYLKQAGTILIFLSYKRIQQNSPLDHLIRVCISLGKMYNIHLVITMIDDMKPHTEDEKDDLEVDEKARLDKAEAALRLLITEIKENEVAKRAARGRDNNKFAQLDDELAKLAIRKKQAEVSQRQTSTDIRCRAIHRSLVLRIKNIEKSKNAPELRISFISNTQYQRHVAGYEPLDAPCLSLLGTGVPSLRRELFSVPTFGKLQNLKGLATIRLPNVLMGVEGILFKSHLERKADVGRTIKLALKKYHRPAEKLVDDVLTAFDTHISNVVKDSLPGWTYDAQKLLCKWGDEVPAGTFKAVCQRGGTWIAHKKLGDIKWNAALLDLSANQLAQGFNKLTDEVEVLRKDFATNVKNSFDQLRVAVEISKDAQGKDMALFYKFVNGTARAVVEEMNGRFDDLNDSISHVRHLMTLDSDDSYLASAMKSTWEEASLVSKANSTPVSGVKNPSGARRKRPRKQVLIHGAREHVIASKLRGDAPNISALQSVQNFAHEDFKGILKSWAEACEITVKEASDNILAFFDTHFRDTEDMKTEDPVAIAKLKEAVDAAKHIVEVSMIQHLADCEAYEQSG</sequence>
<name>A0A0F4GKA2_9PEZI</name>
<dbReference type="PANTHER" id="PTHR36681">
    <property type="entry name" value="NUCLEAR GTPASE, GERMINAL CENTER-ASSOCIATED, TANDEM DUPLICATE 3"/>
    <property type="match status" value="1"/>
</dbReference>
<dbReference type="AlphaFoldDB" id="A0A0F4GKA2"/>
<feature type="compositionally biased region" description="Basic and acidic residues" evidence="2">
    <location>
        <begin position="1"/>
        <end position="12"/>
    </location>
</feature>
<dbReference type="PANTHER" id="PTHR36681:SF3">
    <property type="entry name" value="NUCLEAR GTPASE, GERMINAL CENTER-ASSOCIATED, TANDEM DUPLICATE 3"/>
    <property type="match status" value="1"/>
</dbReference>
<dbReference type="SUPFAM" id="SSF52540">
    <property type="entry name" value="P-loop containing nucleoside triphosphate hydrolases"/>
    <property type="match status" value="1"/>
</dbReference>
<reference evidence="4 5" key="1">
    <citation type="submission" date="2015-03" db="EMBL/GenBank/DDBJ databases">
        <title>RNA-seq based gene annotation and comparative genomics of four Zymoseptoria species reveal species-specific pathogenicity related genes and transposable element activity.</title>
        <authorList>
            <person name="Grandaubert J."/>
            <person name="Bhattacharyya A."/>
            <person name="Stukenbrock E.H."/>
        </authorList>
    </citation>
    <scope>NUCLEOTIDE SEQUENCE [LARGE SCALE GENOMIC DNA]</scope>
    <source>
        <strain evidence="4 5">Zb18110</strain>
    </source>
</reference>
<protein>
    <recommendedName>
        <fullName evidence="3">DUF7605 domain-containing protein</fullName>
    </recommendedName>
</protein>
<keyword evidence="5" id="KW-1185">Reference proteome</keyword>
<dbReference type="Pfam" id="PF24564">
    <property type="entry name" value="DUF7605"/>
    <property type="match status" value="1"/>
</dbReference>